<organism evidence="2 3">
    <name type="scientific">Methylobacterium iners</name>
    <dbReference type="NCBI Taxonomy" id="418707"/>
    <lineage>
        <taxon>Bacteria</taxon>
        <taxon>Pseudomonadati</taxon>
        <taxon>Pseudomonadota</taxon>
        <taxon>Alphaproteobacteria</taxon>
        <taxon>Hyphomicrobiales</taxon>
        <taxon>Methylobacteriaceae</taxon>
        <taxon>Methylobacterium</taxon>
    </lineage>
</organism>
<dbReference type="PROSITE" id="PS51257">
    <property type="entry name" value="PROKAR_LIPOPROTEIN"/>
    <property type="match status" value="1"/>
</dbReference>
<evidence type="ECO:0000256" key="1">
    <source>
        <dbReference type="SAM" id="SignalP"/>
    </source>
</evidence>
<feature type="chain" id="PRO_5047206704" evidence="1">
    <location>
        <begin position="22"/>
        <end position="67"/>
    </location>
</feature>
<keyword evidence="3" id="KW-1185">Reference proteome</keyword>
<evidence type="ECO:0000313" key="2">
    <source>
        <dbReference type="EMBL" id="GJD92978.1"/>
    </source>
</evidence>
<proteinExistence type="predicted"/>
<accession>A0ABQ4RQD9</accession>
<reference evidence="2" key="1">
    <citation type="journal article" date="2021" name="Front. Microbiol.">
        <title>Comprehensive Comparative Genomics and Phenotyping of Methylobacterium Species.</title>
        <authorList>
            <person name="Alessa O."/>
            <person name="Ogura Y."/>
            <person name="Fujitani Y."/>
            <person name="Takami H."/>
            <person name="Hayashi T."/>
            <person name="Sahin N."/>
            <person name="Tani A."/>
        </authorList>
    </citation>
    <scope>NUCLEOTIDE SEQUENCE</scope>
    <source>
        <strain evidence="2">DSM 19015</strain>
    </source>
</reference>
<protein>
    <submittedName>
        <fullName evidence="2">Uncharacterized protein</fullName>
    </submittedName>
</protein>
<name>A0ABQ4RQD9_9HYPH</name>
<dbReference type="Proteomes" id="UP001055125">
    <property type="component" value="Unassembled WGS sequence"/>
</dbReference>
<gene>
    <name evidence="2" type="ORF">OCOJLMKI_0163</name>
</gene>
<reference evidence="2" key="2">
    <citation type="submission" date="2021-08" db="EMBL/GenBank/DDBJ databases">
        <authorList>
            <person name="Tani A."/>
            <person name="Ola A."/>
            <person name="Ogura Y."/>
            <person name="Katsura K."/>
            <person name="Hayashi T."/>
        </authorList>
    </citation>
    <scope>NUCLEOTIDE SEQUENCE</scope>
    <source>
        <strain evidence="2">DSM 19015</strain>
    </source>
</reference>
<sequence>MKKLTAATVTLLFLTAAPAFAMSCCGGGSKGKGAMMCGKGGMAMNYARMKGKKASCEKMSGNMSARG</sequence>
<comment type="caution">
    <text evidence="2">The sequence shown here is derived from an EMBL/GenBank/DDBJ whole genome shotgun (WGS) entry which is preliminary data.</text>
</comment>
<dbReference type="EMBL" id="BPQP01000002">
    <property type="protein sequence ID" value="GJD92978.1"/>
    <property type="molecule type" value="Genomic_DNA"/>
</dbReference>
<keyword evidence="1" id="KW-0732">Signal</keyword>
<dbReference type="RefSeq" id="WP_238242145.1">
    <property type="nucleotide sequence ID" value="NZ_BPQP01000002.1"/>
</dbReference>
<evidence type="ECO:0000313" key="3">
    <source>
        <dbReference type="Proteomes" id="UP001055125"/>
    </source>
</evidence>
<feature type="signal peptide" evidence="1">
    <location>
        <begin position="1"/>
        <end position="21"/>
    </location>
</feature>